<dbReference type="InterPro" id="IPR001870">
    <property type="entry name" value="B30.2/SPRY"/>
</dbReference>
<dbReference type="Proteomes" id="UP001642540">
    <property type="component" value="Unassembled WGS sequence"/>
</dbReference>
<evidence type="ECO:0000259" key="2">
    <source>
        <dbReference type="PROSITE" id="PS50188"/>
    </source>
</evidence>
<evidence type="ECO:0000256" key="1">
    <source>
        <dbReference type="SAM" id="MobiDB-lite"/>
    </source>
</evidence>
<dbReference type="EMBL" id="CAXLJM020000024">
    <property type="protein sequence ID" value="CAL8091690.1"/>
    <property type="molecule type" value="Genomic_DNA"/>
</dbReference>
<evidence type="ECO:0000313" key="3">
    <source>
        <dbReference type="EMBL" id="CAL8091690.1"/>
    </source>
</evidence>
<proteinExistence type="predicted"/>
<comment type="caution">
    <text evidence="3">The sequence shown here is derived from an EMBL/GenBank/DDBJ whole genome shotgun (WGS) entry which is preliminary data.</text>
</comment>
<feature type="region of interest" description="Disordered" evidence="1">
    <location>
        <begin position="1"/>
        <end position="48"/>
    </location>
</feature>
<dbReference type="SMART" id="SM00449">
    <property type="entry name" value="SPRY"/>
    <property type="match status" value="1"/>
</dbReference>
<name>A0ABP1Q6W7_9HEXA</name>
<accession>A0ABP1Q6W7</accession>
<dbReference type="InterPro" id="IPR013320">
    <property type="entry name" value="ConA-like_dom_sf"/>
</dbReference>
<dbReference type="InterPro" id="IPR043136">
    <property type="entry name" value="B30.2/SPRY_sf"/>
</dbReference>
<dbReference type="InterPro" id="IPR003877">
    <property type="entry name" value="SPRY_dom"/>
</dbReference>
<reference evidence="3 4" key="1">
    <citation type="submission" date="2024-08" db="EMBL/GenBank/DDBJ databases">
        <authorList>
            <person name="Cucini C."/>
            <person name="Frati F."/>
        </authorList>
    </citation>
    <scope>NUCLEOTIDE SEQUENCE [LARGE SCALE GENOMIC DNA]</scope>
</reference>
<protein>
    <recommendedName>
        <fullName evidence="2">B30.2/SPRY domain-containing protein</fullName>
    </recommendedName>
</protein>
<evidence type="ECO:0000313" key="4">
    <source>
        <dbReference type="Proteomes" id="UP001642540"/>
    </source>
</evidence>
<feature type="domain" description="B30.2/SPRY" evidence="2">
    <location>
        <begin position="175"/>
        <end position="368"/>
    </location>
</feature>
<dbReference type="PANTHER" id="PTHR12245:SF7">
    <property type="entry name" value="F-BOX_SPRY DOMAIN-CONTAINING PROTEIN 1"/>
    <property type="match status" value="1"/>
</dbReference>
<organism evidence="3 4">
    <name type="scientific">Orchesella dallaii</name>
    <dbReference type="NCBI Taxonomy" id="48710"/>
    <lineage>
        <taxon>Eukaryota</taxon>
        <taxon>Metazoa</taxon>
        <taxon>Ecdysozoa</taxon>
        <taxon>Arthropoda</taxon>
        <taxon>Hexapoda</taxon>
        <taxon>Collembola</taxon>
        <taxon>Entomobryomorpha</taxon>
        <taxon>Entomobryoidea</taxon>
        <taxon>Orchesellidae</taxon>
        <taxon>Orchesellinae</taxon>
        <taxon>Orchesella</taxon>
    </lineage>
</organism>
<dbReference type="InterPro" id="IPR050672">
    <property type="entry name" value="FBXO45-Fsn/SPSB_families"/>
</dbReference>
<dbReference type="SUPFAM" id="SSF49899">
    <property type="entry name" value="Concanavalin A-like lectins/glucanases"/>
    <property type="match status" value="1"/>
</dbReference>
<dbReference type="PROSITE" id="PS50188">
    <property type="entry name" value="B302_SPRY"/>
    <property type="match status" value="1"/>
</dbReference>
<keyword evidence="4" id="KW-1185">Reference proteome</keyword>
<sequence length="373" mass="42584">MSDQNLESGLEEQEGMDDPGGLDAYRVTEEYEHEIDEDLEREREEQEEIAVVSYEIESERHEAEGTSNPAEIYFPPEQPTMGTFLQSLYSMFKSMLPFTEKEKPDDNELPLECLNIEELRGEGIDELCLFQPLYSDPDSRIIQIFPQWSSILHNGNHRLWEYRCKQLIPKHVLLSPLLKLVGNYRGKLRAFLGSWNFSPEHCSPNIFMLNDELTAHRIPAVDQTDAVRGKLGFTRGIHAWDLRIKGKLGSHFSIGVATDQSRLTTKGGYMTLVGDDEYSWGWDLVWGNLSTRGAVIANYPERTIYDFRTNDIIRMILDCERNELSFEVNGVGFGKAFVNLPRNKPLYPSVSLVYGNARVSIFYLGDPASVVTI</sequence>
<gene>
    <name evidence="3" type="ORF">ODALV1_LOCUS7998</name>
</gene>
<dbReference type="PANTHER" id="PTHR12245">
    <property type="entry name" value="SPRY DOMAIN CONTAINING SOCS BOX PROTEIN"/>
    <property type="match status" value="1"/>
</dbReference>
<dbReference type="Pfam" id="PF00622">
    <property type="entry name" value="SPRY"/>
    <property type="match status" value="1"/>
</dbReference>
<dbReference type="Gene3D" id="2.60.120.920">
    <property type="match status" value="1"/>
</dbReference>